<dbReference type="Proteomes" id="UP001383192">
    <property type="component" value="Unassembled WGS sequence"/>
</dbReference>
<evidence type="ECO:0000313" key="2">
    <source>
        <dbReference type="EMBL" id="KAK7029652.1"/>
    </source>
</evidence>
<evidence type="ECO:0000256" key="1">
    <source>
        <dbReference type="SAM" id="MobiDB-lite"/>
    </source>
</evidence>
<comment type="caution">
    <text evidence="2">The sequence shown here is derived from an EMBL/GenBank/DDBJ whole genome shotgun (WGS) entry which is preliminary data.</text>
</comment>
<name>A0AAW0BS63_9AGAR</name>
<protein>
    <submittedName>
        <fullName evidence="2">Uncharacterized protein</fullName>
    </submittedName>
</protein>
<dbReference type="EMBL" id="JAYKXP010000080">
    <property type="protein sequence ID" value="KAK7029652.1"/>
    <property type="molecule type" value="Genomic_DNA"/>
</dbReference>
<proteinExistence type="predicted"/>
<feature type="compositionally biased region" description="Low complexity" evidence="1">
    <location>
        <begin position="1"/>
        <end position="16"/>
    </location>
</feature>
<organism evidence="2 3">
    <name type="scientific">Paramarasmius palmivorus</name>
    <dbReference type="NCBI Taxonomy" id="297713"/>
    <lineage>
        <taxon>Eukaryota</taxon>
        <taxon>Fungi</taxon>
        <taxon>Dikarya</taxon>
        <taxon>Basidiomycota</taxon>
        <taxon>Agaricomycotina</taxon>
        <taxon>Agaricomycetes</taxon>
        <taxon>Agaricomycetidae</taxon>
        <taxon>Agaricales</taxon>
        <taxon>Marasmiineae</taxon>
        <taxon>Marasmiaceae</taxon>
        <taxon>Paramarasmius</taxon>
    </lineage>
</organism>
<feature type="compositionally biased region" description="Polar residues" evidence="1">
    <location>
        <begin position="360"/>
        <end position="378"/>
    </location>
</feature>
<sequence length="446" mass="48355">MPPSSASSSIMSSPSSRRPRRPPSPVSMYVAGFGFDAPKQPKPLVKLEPKQKGKEKKANRQSLSHMKSPSDATASSMRSAESVESRVSNTNSKGSVKSIGSKRSFSLSGLLKRGSSTGASGAGAQVSQKPSSPTSFRGPKNQPSIEFVPSDAEVRVRQLNKVTRTLGEIVPVEYILQGETHEEELSTPPPHPEVMMRAVPSLSTSRDLPSVPQLPPKSDHHNEGISPTSRSKPSPNTTSSSSPTSSQDYHYTKRVRTLPPVPVIDVHPRNSFASDSESIHISPITFSPPPDPPMPPPKRPITDSSNDSTKPSVIAIKDVPLLLRIPDRSNLPSPRPKPATRSHPRPNTSHGIPSAELHENTPTPKATAVSRPSTSHGGSPTADRHFADRAESPFQDSTVPVQAWLSASWAAKKESAVVRRERNEGWSGEWNRSDMQDVIRKLRHLK</sequence>
<dbReference type="AlphaFoldDB" id="A0AAW0BS63"/>
<keyword evidence="3" id="KW-1185">Reference proteome</keyword>
<gene>
    <name evidence="2" type="ORF">VNI00_014350</name>
</gene>
<feature type="compositionally biased region" description="Basic and acidic residues" evidence="1">
    <location>
        <begin position="382"/>
        <end position="391"/>
    </location>
</feature>
<reference evidence="2 3" key="1">
    <citation type="submission" date="2024-01" db="EMBL/GenBank/DDBJ databases">
        <title>A draft genome for a cacao thread blight-causing isolate of Paramarasmius palmivorus.</title>
        <authorList>
            <person name="Baruah I.K."/>
            <person name="Bukari Y."/>
            <person name="Amoako-Attah I."/>
            <person name="Meinhardt L.W."/>
            <person name="Bailey B.A."/>
            <person name="Cohen S.P."/>
        </authorList>
    </citation>
    <scope>NUCLEOTIDE SEQUENCE [LARGE SCALE GENOMIC DNA]</scope>
    <source>
        <strain evidence="2 3">GH-12</strain>
    </source>
</reference>
<feature type="compositionally biased region" description="Pro residues" evidence="1">
    <location>
        <begin position="286"/>
        <end position="299"/>
    </location>
</feature>
<feature type="compositionally biased region" description="Polar residues" evidence="1">
    <location>
        <begin position="60"/>
        <end position="79"/>
    </location>
</feature>
<feature type="compositionally biased region" description="Polar residues" evidence="1">
    <location>
        <begin position="302"/>
        <end position="311"/>
    </location>
</feature>
<accession>A0AAW0BS63</accession>
<feature type="compositionally biased region" description="Low complexity" evidence="1">
    <location>
        <begin position="226"/>
        <end position="246"/>
    </location>
</feature>
<feature type="compositionally biased region" description="Polar residues" evidence="1">
    <location>
        <begin position="125"/>
        <end position="135"/>
    </location>
</feature>
<feature type="compositionally biased region" description="Polar residues" evidence="1">
    <location>
        <begin position="85"/>
        <end position="95"/>
    </location>
</feature>
<feature type="region of interest" description="Disordered" evidence="1">
    <location>
        <begin position="177"/>
        <end position="396"/>
    </location>
</feature>
<feature type="compositionally biased region" description="Low complexity" evidence="1">
    <location>
        <begin position="114"/>
        <end position="124"/>
    </location>
</feature>
<feature type="region of interest" description="Disordered" evidence="1">
    <location>
        <begin position="1"/>
        <end position="154"/>
    </location>
</feature>
<evidence type="ECO:0000313" key="3">
    <source>
        <dbReference type="Proteomes" id="UP001383192"/>
    </source>
</evidence>
<feature type="compositionally biased region" description="Basic and acidic residues" evidence="1">
    <location>
        <begin position="45"/>
        <end position="58"/>
    </location>
</feature>